<keyword evidence="2" id="KW-1185">Reference proteome</keyword>
<accession>A0A7W5ALN1</accession>
<dbReference type="AlphaFoldDB" id="A0A7W5ALN1"/>
<dbReference type="EMBL" id="JACHXF010000015">
    <property type="protein sequence ID" value="MBB3098537.1"/>
    <property type="molecule type" value="Genomic_DNA"/>
</dbReference>
<dbReference type="RefSeq" id="WP_183224619.1">
    <property type="nucleotide sequence ID" value="NZ_BMPW01000017.1"/>
</dbReference>
<reference evidence="1 2" key="1">
    <citation type="submission" date="2020-08" db="EMBL/GenBank/DDBJ databases">
        <title>Genomic Encyclopedia of Type Strains, Phase III (KMG-III): the genomes of soil and plant-associated and newly described type strains.</title>
        <authorList>
            <person name="Whitman W."/>
        </authorList>
    </citation>
    <scope>NUCLEOTIDE SEQUENCE [LARGE SCALE GENOMIC DNA]</scope>
    <source>
        <strain evidence="1 2">CECT 3287</strain>
    </source>
</reference>
<sequence length="381" mass="41497">MRGDSAWGMLTGLMDAAVADIARIAADGRHFDRQQIVQLADIWDNNTSNVFGVARTRPRWLRERSARKALRWMADRGESRRAWMISHGGEPMRRLLAGIGPDPLYFRDYADRVVPSRLPLAAAGLEADYDLDAAVVRGFALERRGREVGGHLTLLTPRRYADGVAELTVHVDGVRAARLTSTDSGGLGIAGDAELRVGKAGLVRAAAATVALDDRMWHRSRAGRTADALIPRRDPRSRRAPLVLLPVGEAAWAAARRFHDVMLQIRQVRHAEGVGRVPLAGLCAAMSGAGSRVRAAADLPRGRQEQAYREMAERWRAPAWAGEGAGGLPGDAWLTLASYRAGEVVTNFARPHEDGWRVGASAWTAAGRFTASWADERLTIG</sequence>
<evidence type="ECO:0000313" key="1">
    <source>
        <dbReference type="EMBL" id="MBB3098537.1"/>
    </source>
</evidence>
<comment type="caution">
    <text evidence="1">The sequence shown here is derived from an EMBL/GenBank/DDBJ whole genome shotgun (WGS) entry which is preliminary data.</text>
</comment>
<evidence type="ECO:0000313" key="2">
    <source>
        <dbReference type="Proteomes" id="UP000590749"/>
    </source>
</evidence>
<protein>
    <submittedName>
        <fullName evidence="1">Uncharacterized protein</fullName>
    </submittedName>
</protein>
<proteinExistence type="predicted"/>
<name>A0A7W5ALN1_9ACTN</name>
<organism evidence="1 2">
    <name type="scientific">Actinoplanes campanulatus</name>
    <dbReference type="NCBI Taxonomy" id="113559"/>
    <lineage>
        <taxon>Bacteria</taxon>
        <taxon>Bacillati</taxon>
        <taxon>Actinomycetota</taxon>
        <taxon>Actinomycetes</taxon>
        <taxon>Micromonosporales</taxon>
        <taxon>Micromonosporaceae</taxon>
        <taxon>Actinoplanes</taxon>
    </lineage>
</organism>
<gene>
    <name evidence="1" type="ORF">FHR83_006236</name>
</gene>
<dbReference type="Proteomes" id="UP000590749">
    <property type="component" value="Unassembled WGS sequence"/>
</dbReference>